<dbReference type="Proteomes" id="UP001500058">
    <property type="component" value="Unassembled WGS sequence"/>
</dbReference>
<gene>
    <name evidence="2" type="ORF">GCM10010420_41910</name>
</gene>
<dbReference type="EMBL" id="BAAATJ010000021">
    <property type="protein sequence ID" value="GAA2409086.1"/>
    <property type="molecule type" value="Genomic_DNA"/>
</dbReference>
<evidence type="ECO:0000313" key="3">
    <source>
        <dbReference type="Proteomes" id="UP001500058"/>
    </source>
</evidence>
<name>A0ABN3IP13_9ACTN</name>
<feature type="region of interest" description="Disordered" evidence="1">
    <location>
        <begin position="1"/>
        <end position="59"/>
    </location>
</feature>
<sequence>MSDYSGPYGTDHDPSEMVRARTREKEAEERARRAGRDDRTRPEREGRPGDEGEGEETGE</sequence>
<keyword evidence="3" id="KW-1185">Reference proteome</keyword>
<organism evidence="2 3">
    <name type="scientific">Streptomyces glaucosporus</name>
    <dbReference type="NCBI Taxonomy" id="284044"/>
    <lineage>
        <taxon>Bacteria</taxon>
        <taxon>Bacillati</taxon>
        <taxon>Actinomycetota</taxon>
        <taxon>Actinomycetes</taxon>
        <taxon>Kitasatosporales</taxon>
        <taxon>Streptomycetaceae</taxon>
        <taxon>Streptomyces</taxon>
    </lineage>
</organism>
<reference evidence="3" key="1">
    <citation type="journal article" date="2019" name="Int. J. Syst. Evol. Microbiol.">
        <title>The Global Catalogue of Microorganisms (GCM) 10K type strain sequencing project: providing services to taxonomists for standard genome sequencing and annotation.</title>
        <authorList>
            <consortium name="The Broad Institute Genomics Platform"/>
            <consortium name="The Broad Institute Genome Sequencing Center for Infectious Disease"/>
            <person name="Wu L."/>
            <person name="Ma J."/>
        </authorList>
    </citation>
    <scope>NUCLEOTIDE SEQUENCE [LARGE SCALE GENOMIC DNA]</scope>
    <source>
        <strain evidence="3">JCM 6921</strain>
    </source>
</reference>
<protein>
    <recommendedName>
        <fullName evidence="4">Small hydrophilic protein</fullName>
    </recommendedName>
</protein>
<evidence type="ECO:0000256" key="1">
    <source>
        <dbReference type="SAM" id="MobiDB-lite"/>
    </source>
</evidence>
<dbReference type="RefSeq" id="WP_344632626.1">
    <property type="nucleotide sequence ID" value="NZ_BAAATJ010000021.1"/>
</dbReference>
<accession>A0ABN3IP13</accession>
<evidence type="ECO:0000313" key="2">
    <source>
        <dbReference type="EMBL" id="GAA2409086.1"/>
    </source>
</evidence>
<comment type="caution">
    <text evidence="2">The sequence shown here is derived from an EMBL/GenBank/DDBJ whole genome shotgun (WGS) entry which is preliminary data.</text>
</comment>
<feature type="compositionally biased region" description="Basic and acidic residues" evidence="1">
    <location>
        <begin position="10"/>
        <end position="50"/>
    </location>
</feature>
<evidence type="ECO:0008006" key="4">
    <source>
        <dbReference type="Google" id="ProtNLM"/>
    </source>
</evidence>
<proteinExistence type="predicted"/>